<organism evidence="8 9">
    <name type="scientific">Eiseniibacteriota bacterium</name>
    <dbReference type="NCBI Taxonomy" id="2212470"/>
    <lineage>
        <taxon>Bacteria</taxon>
        <taxon>Candidatus Eiseniibacteriota</taxon>
    </lineage>
</organism>
<dbReference type="InterPro" id="IPR025199">
    <property type="entry name" value="FtsK_4TM"/>
</dbReference>
<keyword evidence="3 6" id="KW-0812">Transmembrane</keyword>
<evidence type="ECO:0000256" key="5">
    <source>
        <dbReference type="ARBA" id="ARBA00023136"/>
    </source>
</evidence>
<keyword evidence="5 6" id="KW-0472">Membrane</keyword>
<dbReference type="Proteomes" id="UP000580839">
    <property type="component" value="Unassembled WGS sequence"/>
</dbReference>
<evidence type="ECO:0000256" key="3">
    <source>
        <dbReference type="ARBA" id="ARBA00022692"/>
    </source>
</evidence>
<evidence type="ECO:0000256" key="6">
    <source>
        <dbReference type="SAM" id="Phobius"/>
    </source>
</evidence>
<protein>
    <recommendedName>
        <fullName evidence="7">DNA translocase FtsK 4TM region domain-containing protein</fullName>
    </recommendedName>
</protein>
<evidence type="ECO:0000313" key="8">
    <source>
        <dbReference type="EMBL" id="NOT33968.1"/>
    </source>
</evidence>
<feature type="transmembrane region" description="Helical" evidence="6">
    <location>
        <begin position="91"/>
        <end position="114"/>
    </location>
</feature>
<keyword evidence="2" id="KW-1003">Cell membrane</keyword>
<reference evidence="8 9" key="1">
    <citation type="submission" date="2020-04" db="EMBL/GenBank/DDBJ databases">
        <title>Metagenomic profiling of ammonia- and methane-oxidizing microorganisms in a Dutch drinking water treatment plant.</title>
        <authorList>
            <person name="Poghosyan L."/>
            <person name="Leucker S."/>
        </authorList>
    </citation>
    <scope>NUCLEOTIDE SEQUENCE [LARGE SCALE GENOMIC DNA]</scope>
    <source>
        <strain evidence="8">S-RSF-IL-03</strain>
    </source>
</reference>
<gene>
    <name evidence="8" type="ORF">HOP12_07335</name>
</gene>
<evidence type="ECO:0000259" key="7">
    <source>
        <dbReference type="Pfam" id="PF13491"/>
    </source>
</evidence>
<dbReference type="GO" id="GO:0005886">
    <property type="term" value="C:plasma membrane"/>
    <property type="evidence" value="ECO:0007669"/>
    <property type="project" value="UniProtKB-SubCell"/>
</dbReference>
<dbReference type="Pfam" id="PF13491">
    <property type="entry name" value="FtsK_4TM"/>
    <property type="match status" value="1"/>
</dbReference>
<feature type="domain" description="DNA translocase FtsK 4TM region" evidence="7">
    <location>
        <begin position="9"/>
        <end position="158"/>
    </location>
</feature>
<comment type="subcellular location">
    <subcellularLocation>
        <location evidence="1">Cell membrane</location>
        <topology evidence="1">Multi-pass membrane protein</topology>
    </subcellularLocation>
</comment>
<accession>A0A849SE23</accession>
<dbReference type="AlphaFoldDB" id="A0A849SE23"/>
<name>A0A849SE23_UNCEI</name>
<feature type="transmembrane region" description="Helical" evidence="6">
    <location>
        <begin position="54"/>
        <end position="79"/>
    </location>
</feature>
<proteinExistence type="predicted"/>
<evidence type="ECO:0000256" key="4">
    <source>
        <dbReference type="ARBA" id="ARBA00022989"/>
    </source>
</evidence>
<keyword evidence="4 6" id="KW-1133">Transmembrane helix</keyword>
<dbReference type="EMBL" id="JABFRW010000084">
    <property type="protein sequence ID" value="NOT33968.1"/>
    <property type="molecule type" value="Genomic_DNA"/>
</dbReference>
<comment type="caution">
    <text evidence="8">The sequence shown here is derived from an EMBL/GenBank/DDBJ whole genome shotgun (WGS) entry which is preliminary data.</text>
</comment>
<feature type="non-terminal residue" evidence="8">
    <location>
        <position position="162"/>
    </location>
</feature>
<sequence>MSARISNDRRRHVLALLLAAFGVLTAVSLATYQAPLPFASPWSAPNACGPVGALLAYSLVWTFGYAAAFGVPLLAFGWSWNRARRGEVRGLLVRSAIGGLLAFEICTLLGLGALDRWRWSGGWGVAFALALHSALGAIGSWIVGGTLFFATALVASELGFHW</sequence>
<evidence type="ECO:0000256" key="2">
    <source>
        <dbReference type="ARBA" id="ARBA00022475"/>
    </source>
</evidence>
<evidence type="ECO:0000313" key="9">
    <source>
        <dbReference type="Proteomes" id="UP000580839"/>
    </source>
</evidence>
<evidence type="ECO:0000256" key="1">
    <source>
        <dbReference type="ARBA" id="ARBA00004651"/>
    </source>
</evidence>